<dbReference type="Gene3D" id="3.40.605.10">
    <property type="entry name" value="Aldehyde Dehydrogenase, Chain A, domain 1"/>
    <property type="match status" value="1"/>
</dbReference>
<dbReference type="InterPro" id="IPR016162">
    <property type="entry name" value="Ald_DH_N"/>
</dbReference>
<dbReference type="InterPro" id="IPR016163">
    <property type="entry name" value="Ald_DH_C"/>
</dbReference>
<gene>
    <name evidence="6" type="ORF">C9374_012752</name>
</gene>
<evidence type="ECO:0000256" key="4">
    <source>
        <dbReference type="RuleBase" id="RU003345"/>
    </source>
</evidence>
<dbReference type="Pfam" id="PF00171">
    <property type="entry name" value="Aldedh"/>
    <property type="match status" value="1"/>
</dbReference>
<dbReference type="GeneID" id="68105206"/>
<feature type="active site" evidence="3">
    <location>
        <position position="362"/>
    </location>
</feature>
<comment type="caution">
    <text evidence="6">The sequence shown here is derived from an EMBL/GenBank/DDBJ whole genome shotgun (WGS) entry which is preliminary data.</text>
</comment>
<dbReference type="PROSITE" id="PS00070">
    <property type="entry name" value="ALDEHYDE_DEHYDR_CYS"/>
    <property type="match status" value="1"/>
</dbReference>
<evidence type="ECO:0000256" key="2">
    <source>
        <dbReference type="ARBA" id="ARBA00023002"/>
    </source>
</evidence>
<reference evidence="6 7" key="1">
    <citation type="journal article" date="2018" name="BMC Genomics">
        <title>The genome of Naegleria lovaniensis, the basis for a comparative approach to unravel pathogenicity factors of the human pathogenic amoeba N. fowleri.</title>
        <authorList>
            <person name="Liechti N."/>
            <person name="Schurch N."/>
            <person name="Bruggmann R."/>
            <person name="Wittwer M."/>
        </authorList>
    </citation>
    <scope>NUCLEOTIDE SEQUENCE [LARGE SCALE GENOMIC DNA]</scope>
    <source>
        <strain evidence="6 7">ATCC 30569</strain>
    </source>
</reference>
<feature type="domain" description="Aldehyde dehydrogenase" evidence="5">
    <location>
        <begin position="124"/>
        <end position="590"/>
    </location>
</feature>
<evidence type="ECO:0000256" key="1">
    <source>
        <dbReference type="ARBA" id="ARBA00009986"/>
    </source>
</evidence>
<evidence type="ECO:0000313" key="6">
    <source>
        <dbReference type="EMBL" id="KAG2373150.1"/>
    </source>
</evidence>
<name>A0AA88GCV7_NAELO</name>
<dbReference type="Proteomes" id="UP000816034">
    <property type="component" value="Unassembled WGS sequence"/>
</dbReference>
<organism evidence="6 7">
    <name type="scientific">Naegleria lovaniensis</name>
    <name type="common">Amoeba</name>
    <dbReference type="NCBI Taxonomy" id="51637"/>
    <lineage>
        <taxon>Eukaryota</taxon>
        <taxon>Discoba</taxon>
        <taxon>Heterolobosea</taxon>
        <taxon>Tetramitia</taxon>
        <taxon>Eutetramitia</taxon>
        <taxon>Vahlkampfiidae</taxon>
        <taxon>Naegleria</taxon>
    </lineage>
</organism>
<dbReference type="InterPro" id="IPR029510">
    <property type="entry name" value="Ald_DH_CS_GLU"/>
</dbReference>
<evidence type="ECO:0000259" key="5">
    <source>
        <dbReference type="Pfam" id="PF00171"/>
    </source>
</evidence>
<dbReference type="FunFam" id="3.40.605.10:FF:000050">
    <property type="entry name" value="Aldehyde dehydrogenase, mitochondrial"/>
    <property type="match status" value="1"/>
</dbReference>
<dbReference type="FunFam" id="3.40.309.10:FF:000001">
    <property type="entry name" value="Mitochondrial aldehyde dehydrogenase 2"/>
    <property type="match status" value="1"/>
</dbReference>
<dbReference type="InterPro" id="IPR016161">
    <property type="entry name" value="Ald_DH/histidinol_DH"/>
</dbReference>
<accession>A0AA88GCV7</accession>
<evidence type="ECO:0000313" key="7">
    <source>
        <dbReference type="Proteomes" id="UP000816034"/>
    </source>
</evidence>
<dbReference type="RefSeq" id="XP_044542324.1">
    <property type="nucleotide sequence ID" value="XM_044688553.1"/>
</dbReference>
<sequence length="603" mass="66955">MQCFFNLNEEAQSLRPRRPTTTTTRSITITDVVIDGNLRRTTTSKKALEFTTPLISPTKKIHSILPSVITKMKKLSTQILRNTGSIAPSTTNSASRRLFSTSTVANKKNKVDIKYTKLFIGGQFVEGREGKKFSVINPATEEEICQVSEATKADVDEAVKIARSTFENVWRNYSPHQRSRLMNRWADLIERDADYIADLESLDNGKPREMARNADVAMTISTIRYFAGWADKINGDTIPLEGDYFCYTQREPIGVCAQIVPWNFPLLMATWKWTPCLATGNVSILKTAEQTPLSALYVASLAKEAGFPDGVIQVLSGFGETAGAALVYHNDVDKVSFTGSTEVGKKIQKASAESNLKRVTLELGGKSPLIVLGDVKDRESLNKIVDVANFGTFFNQGQVCTCSSRVYVASSIYEDFLKISKEKAEKRIVGDPFDTKTEQGPQVSEEQFNKIMSYIDYGKKHTRLVTGGERLGNRGYFIKPTVFADVEDTHKIAQEEIFGPVMSVIRYNDDEVEEAIKRANSSEYGLAAGVLTNDLNKAIRVASGLKAGTVWVNCWNAFFQNVPFGGYKQSGIGRDLGEAALHEYTENKSVITFVPGLKRPYKF</sequence>
<dbReference type="InterPro" id="IPR016160">
    <property type="entry name" value="Ald_DH_CS_CYS"/>
</dbReference>
<dbReference type="CDD" id="cd07091">
    <property type="entry name" value="ALDH_F1-2_Ald2-like"/>
    <property type="match status" value="1"/>
</dbReference>
<keyword evidence="2 4" id="KW-0560">Oxidoreductase</keyword>
<protein>
    <recommendedName>
        <fullName evidence="5">Aldehyde dehydrogenase domain-containing protein</fullName>
    </recommendedName>
</protein>
<dbReference type="SUPFAM" id="SSF53720">
    <property type="entry name" value="ALDH-like"/>
    <property type="match status" value="1"/>
</dbReference>
<evidence type="ECO:0000256" key="3">
    <source>
        <dbReference type="PROSITE-ProRule" id="PRU10007"/>
    </source>
</evidence>
<dbReference type="PANTHER" id="PTHR11699">
    <property type="entry name" value="ALDEHYDE DEHYDROGENASE-RELATED"/>
    <property type="match status" value="1"/>
</dbReference>
<dbReference type="FunFam" id="3.40.605.10:FF:000026">
    <property type="entry name" value="Aldehyde dehydrogenase, putative"/>
    <property type="match status" value="1"/>
</dbReference>
<dbReference type="EMBL" id="PYSW02000059">
    <property type="protein sequence ID" value="KAG2373150.1"/>
    <property type="molecule type" value="Genomic_DNA"/>
</dbReference>
<dbReference type="PROSITE" id="PS00687">
    <property type="entry name" value="ALDEHYDE_DEHYDR_GLU"/>
    <property type="match status" value="1"/>
</dbReference>
<keyword evidence="7" id="KW-1185">Reference proteome</keyword>
<dbReference type="InterPro" id="IPR015590">
    <property type="entry name" value="Aldehyde_DH_dom"/>
</dbReference>
<dbReference type="GO" id="GO:0016620">
    <property type="term" value="F:oxidoreductase activity, acting on the aldehyde or oxo group of donors, NAD or NADP as acceptor"/>
    <property type="evidence" value="ECO:0007669"/>
    <property type="project" value="InterPro"/>
</dbReference>
<comment type="similarity">
    <text evidence="1 4">Belongs to the aldehyde dehydrogenase family.</text>
</comment>
<proteinExistence type="inferred from homology"/>
<dbReference type="Gene3D" id="3.40.309.10">
    <property type="entry name" value="Aldehyde Dehydrogenase, Chain A, domain 2"/>
    <property type="match status" value="1"/>
</dbReference>
<dbReference type="AlphaFoldDB" id="A0AA88GCV7"/>